<dbReference type="HOGENOM" id="CLU_243849_0_0_1"/>
<feature type="region of interest" description="Disordered" evidence="1">
    <location>
        <begin position="260"/>
        <end position="327"/>
    </location>
</feature>
<feature type="compositionally biased region" description="Low complexity" evidence="1">
    <location>
        <begin position="298"/>
        <end position="327"/>
    </location>
</feature>
<dbReference type="PANTHER" id="PTHR34494">
    <property type="entry name" value="PROTEIN CBG25024"/>
    <property type="match status" value="1"/>
</dbReference>
<dbReference type="PANTHER" id="PTHR34494:SF1">
    <property type="entry name" value="PROTEIN CBG25024"/>
    <property type="match status" value="1"/>
</dbReference>
<dbReference type="Pfam" id="PF17943">
    <property type="entry name" value="HOCHOB"/>
    <property type="match status" value="3"/>
</dbReference>
<feature type="compositionally biased region" description="Basic and acidic residues" evidence="1">
    <location>
        <begin position="645"/>
        <end position="658"/>
    </location>
</feature>
<dbReference type="InterPro" id="IPR040960">
    <property type="entry name" value="HOCHOB"/>
</dbReference>
<evidence type="ECO:0000313" key="5">
    <source>
        <dbReference type="WormBase" id="CBG13257"/>
    </source>
</evidence>
<dbReference type="InterPro" id="IPR001356">
    <property type="entry name" value="HD"/>
</dbReference>
<feature type="region of interest" description="Disordered" evidence="1">
    <location>
        <begin position="686"/>
        <end position="705"/>
    </location>
</feature>
<evidence type="ECO:0000313" key="4">
    <source>
        <dbReference type="Proteomes" id="UP000008549"/>
    </source>
</evidence>
<evidence type="ECO:0000313" key="3">
    <source>
        <dbReference type="EMBL" id="CAP32073.1"/>
    </source>
</evidence>
<reference evidence="3 4" key="2">
    <citation type="journal article" date="2011" name="PLoS Genet.">
        <title>Caenorhabditis briggsae recombinant inbred line genotypes reveal inter-strain incompatibility and the evolution of recombination.</title>
        <authorList>
            <person name="Ross J.A."/>
            <person name="Koboldt D.C."/>
            <person name="Staisch J.E."/>
            <person name="Chamberlin H.M."/>
            <person name="Gupta B.P."/>
            <person name="Miller R.D."/>
            <person name="Baird S.E."/>
            <person name="Haag E.S."/>
        </authorList>
    </citation>
    <scope>NUCLEOTIDE SEQUENCE [LARGE SCALE GENOMIC DNA]</scope>
    <source>
        <strain evidence="3 4">AF16</strain>
    </source>
</reference>
<evidence type="ECO:0000256" key="1">
    <source>
        <dbReference type="SAM" id="MobiDB-lite"/>
    </source>
</evidence>
<sequence>MGNVNTIPVVSQAKSVVQLVTGDVDGAAATQEKFLHECVGVSQVTSLVYLAAGEPEKAGDTQIRCVKNVSNFADGVPGVGHVKGAIHHIAGDHEGGNKAILAATRTTGVMAGGAAGFLVGGPVGAVVGGMATGGTLDGAATLGASLREKEYKPEGIFASVQEVIDNPSGGAIFDAIATPVFDGLAGYQGGKIAGALENAVAAKTAPVDPQAAAKAAEVRVYADRAMAIAEEMRETPGTTDGQLMKQYDVAMALDKKATMIETGGRGPPPAFDPKVTKGPNVYPPGVREDDREEKKFKSNSQQSTSTTTHTTSGTTTQTNTTQSASVSQLPTANASISFYQELYKVITAYKLFDKSENYDLSVIEAKVQRILKGQGVQVVQTQKIFTKVMLNESENQNFKTEQVVSVLYGTDVAEQFDEKNPLKGFQVLLRHQSETMGALHILLSHPQDMLDLLPLLDVTLFPLHIRQFLENDLKNLAKGTQRRRLTEQQKIAMVQEAKEHYAKHPEDRIRMIPNELLLVGYLRTHMNPVNFSVHQFFQVSPTKQQFRVVFNVPTTSGQIRQLSICLSCTQDGSGKAIIYKSPMKDGSTPTGRKRKSGKNHLGGKMGGASFTNLARFCRMVFFLTSAMEPTNTAPDNLVPLNKPSEAADDKQSRTDELSMTHTHNLRNRKSLRAATTRCNRWLDTEPRASGIRAGPASISPGKTLDMDSWCEQQTRKLEDKKQNALSRISDEASREDFGESDSQGTENSNEEDSASQDPSDYSEHYSFEDDKKYFEANRHPSITDMIRISGSATVSYQQVFYRFSELRLFYSEKCSANDTCRRVAHYFQSNIRYKGRLTMDSLEAMRQEFNKFCHHGPVLNIGSVHLLVDKLEISPGMVQKCYKKWLEESQHSGSEFDSIVFEEQQLFQQQMDKHCNPRSSAAIEHDNSKQVRIGLKRDSLLRIIRKRPQLSVSEAIVLKGIYKVDLKTIQKLVKQYQEPIQTPHEEDMNSEGFDEEVPNAIKLFSKKTRKRSVPTIPYVLRKTVHPVFDFSAEQLDRIETKPEEEGGVPDISPAASSSSTGQSSFFRAYRAGGKDNLIYGPGCSTNIFPGDYQYFMKNQHPTIQEMIDISKSTGTKYKQVFYRFLDFRCAFNVKCPPGDNCDKVLKFFAHRAAYDGILNGDTVNRMYDIFEMLGPAGKNPDTGYMHLVASEIDLPPFIIRDQYKEWLSEKKSGIESDRIEEIHQKLELEFNENPELTYERLQHLSNKYETTQKVVVNFFNAQDEDTKESLLQALTQLDSQEDNAGDSRESVLADPAEFLDHLNSMLCSNSEPTPENAIVPKEEISNVLDDQLYSTEECEKTDGGAIKNCFYETPNGSLHNLMDPSHLPPRAENVERARKIKFKMKRSSNSSSSDSKRIKLAPTKSKASNKNGDTEDEDIDVVGIEENSTPNSVAESAWSDDYQNVYHFQGDIDIFEANRHPSIQDMVNVSHDVGVSYEQVYFRFKHLRTLKNEVCEDGDDCQKVESFSQMNPVFSGTLDAKTLAYLHMEFDKLIDFGYYLPLGYIHLILEKVNLPSRVIRAQYKEWYSKKRGYERLLSLQSSSTTPVENNYYFMDVESGTTSTANLDSTDGV</sequence>
<feature type="domain" description="Homeobox-cysteine loop-homeobox" evidence="2">
    <location>
        <begin position="770"/>
        <end position="888"/>
    </location>
</feature>
<proteinExistence type="predicted"/>
<dbReference type="WormBase" id="CBG13257">
    <property type="protein sequence ID" value="CBP41256"/>
    <property type="gene ID" value="WBGene00034043"/>
    <property type="gene designation" value="Cbr-ceh-92"/>
</dbReference>
<organism evidence="3 4">
    <name type="scientific">Caenorhabditis briggsae</name>
    <dbReference type="NCBI Taxonomy" id="6238"/>
    <lineage>
        <taxon>Eukaryota</taxon>
        <taxon>Metazoa</taxon>
        <taxon>Ecdysozoa</taxon>
        <taxon>Nematoda</taxon>
        <taxon>Chromadorea</taxon>
        <taxon>Rhabditida</taxon>
        <taxon>Rhabditina</taxon>
        <taxon>Rhabditomorpha</taxon>
        <taxon>Rhabditoidea</taxon>
        <taxon>Rhabditidae</taxon>
        <taxon>Peloderinae</taxon>
        <taxon>Caenorhabditis</taxon>
    </lineage>
</organism>
<reference evidence="3 4" key="1">
    <citation type="journal article" date="2003" name="PLoS Biol.">
        <title>The genome sequence of Caenorhabditis briggsae: a platform for comparative genomics.</title>
        <authorList>
            <person name="Stein L.D."/>
            <person name="Bao Z."/>
            <person name="Blasiar D."/>
            <person name="Blumenthal T."/>
            <person name="Brent M.R."/>
            <person name="Chen N."/>
            <person name="Chinwalla A."/>
            <person name="Clarke L."/>
            <person name="Clee C."/>
            <person name="Coghlan A."/>
            <person name="Coulson A."/>
            <person name="D'Eustachio P."/>
            <person name="Fitch D.H."/>
            <person name="Fulton L.A."/>
            <person name="Fulton R.E."/>
            <person name="Griffiths-Jones S."/>
            <person name="Harris T.W."/>
            <person name="Hillier L.W."/>
            <person name="Kamath R."/>
            <person name="Kuwabara P.E."/>
            <person name="Mardis E.R."/>
            <person name="Marra M.A."/>
            <person name="Miner T.L."/>
            <person name="Minx P."/>
            <person name="Mullikin J.C."/>
            <person name="Plumb R.W."/>
            <person name="Rogers J."/>
            <person name="Schein J.E."/>
            <person name="Sohrmann M."/>
            <person name="Spieth J."/>
            <person name="Stajich J.E."/>
            <person name="Wei C."/>
            <person name="Willey D."/>
            <person name="Wilson R.K."/>
            <person name="Durbin R."/>
            <person name="Waterston R.H."/>
        </authorList>
    </citation>
    <scope>NUCLEOTIDE SEQUENCE [LARGE SCALE GENOMIC DNA]</scope>
    <source>
        <strain evidence="3 4">AF16</strain>
    </source>
</reference>
<feature type="domain" description="Homeobox-cysteine loop-homeobox" evidence="2">
    <location>
        <begin position="1451"/>
        <end position="1570"/>
    </location>
</feature>
<protein>
    <submittedName>
        <fullName evidence="3">Protein CBG13257</fullName>
    </submittedName>
</protein>
<dbReference type="GO" id="GO:0003677">
    <property type="term" value="F:DNA binding"/>
    <property type="evidence" value="ECO:0007669"/>
    <property type="project" value="InterPro"/>
</dbReference>
<dbReference type="GeneID" id="8583387"/>
<feature type="region of interest" description="Disordered" evidence="1">
    <location>
        <begin position="580"/>
        <end position="603"/>
    </location>
</feature>
<dbReference type="FunCoup" id="A8XHE9">
    <property type="interactions" value="814"/>
</dbReference>
<feature type="compositionally biased region" description="Basic and acidic residues" evidence="1">
    <location>
        <begin position="286"/>
        <end position="296"/>
    </location>
</feature>
<name>A8XHE9_CAEBR</name>
<dbReference type="EMBL" id="HE601226">
    <property type="protein sequence ID" value="CAP32073.1"/>
    <property type="molecule type" value="Genomic_DNA"/>
</dbReference>
<evidence type="ECO:0000259" key="2">
    <source>
        <dbReference type="Pfam" id="PF17943"/>
    </source>
</evidence>
<gene>
    <name evidence="5" type="primary">ceh-92</name>
    <name evidence="3 5" type="ORF">CBG13257</name>
    <name evidence="3" type="ORF">CBG_13257</name>
</gene>
<feature type="region of interest" description="Disordered" evidence="1">
    <location>
        <begin position="632"/>
        <end position="672"/>
    </location>
</feature>
<dbReference type="InParanoid" id="A8XHE9"/>
<dbReference type="eggNOG" id="ENOG502SCCP">
    <property type="taxonomic scope" value="Eukaryota"/>
</dbReference>
<feature type="compositionally biased region" description="Low complexity" evidence="1">
    <location>
        <begin position="1052"/>
        <end position="1061"/>
    </location>
</feature>
<feature type="compositionally biased region" description="Basic and acidic residues" evidence="1">
    <location>
        <begin position="714"/>
        <end position="737"/>
    </location>
</feature>
<dbReference type="CDD" id="cd00086">
    <property type="entry name" value="homeodomain"/>
    <property type="match status" value="1"/>
</dbReference>
<dbReference type="KEGG" id="cbr:CBG_13257"/>
<dbReference type="Proteomes" id="UP000008549">
    <property type="component" value="Unassembled WGS sequence"/>
</dbReference>
<keyword evidence="4" id="KW-1185">Reference proteome</keyword>
<accession>A8XHE9</accession>
<feature type="region of interest" description="Disordered" evidence="1">
    <location>
        <begin position="714"/>
        <end position="764"/>
    </location>
</feature>
<dbReference type="RefSeq" id="XP_002641395.1">
    <property type="nucleotide sequence ID" value="XM_002641349.1"/>
</dbReference>
<feature type="region of interest" description="Disordered" evidence="1">
    <location>
        <begin position="1040"/>
        <end position="1061"/>
    </location>
</feature>
<feature type="domain" description="Homeobox-cysteine loop-homeobox" evidence="2">
    <location>
        <begin position="1091"/>
        <end position="1209"/>
    </location>
</feature>
<dbReference type="CTD" id="8583387"/>
<feature type="region of interest" description="Disordered" evidence="1">
    <location>
        <begin position="1382"/>
        <end position="1418"/>
    </location>
</feature>